<sequence length="188" mass="21072">MAHESVVVDTSFFPRLRRIDDDCGLLEFVIDCFGPLAIADRGQLEKMGSCPNARKLFTDHGISDEDVMVWIGDSGPETEQRFLQHAVSDDLIDIKLLQYASNADGATLLTNDKWVLFMADDMGIAHFCFKAALSETDSNMGGAIFADPNYQTNKMEEFGDDPFFHYGHDKNCPKCDADHQCAHRRDRG</sequence>
<reference evidence="1" key="1">
    <citation type="submission" date="2019-02" db="EMBL/GenBank/DDBJ databases">
        <authorList>
            <person name="Gruber-Vodicka R. H."/>
            <person name="Seah K. B. B."/>
        </authorList>
    </citation>
    <scope>NUCLEOTIDE SEQUENCE</scope>
    <source>
        <strain evidence="1">BECK_BZ106</strain>
    </source>
</reference>
<dbReference type="AlphaFoldDB" id="A0A450TFB8"/>
<name>A0A450TFB8_9GAMM</name>
<gene>
    <name evidence="1" type="ORF">BECKFW1821B_GA0114236_11089</name>
</gene>
<accession>A0A450TFB8</accession>
<organism evidence="1">
    <name type="scientific">Candidatus Kentrum sp. FW</name>
    <dbReference type="NCBI Taxonomy" id="2126338"/>
    <lineage>
        <taxon>Bacteria</taxon>
        <taxon>Pseudomonadati</taxon>
        <taxon>Pseudomonadota</taxon>
        <taxon>Gammaproteobacteria</taxon>
        <taxon>Candidatus Kentrum</taxon>
    </lineage>
</organism>
<protein>
    <submittedName>
        <fullName evidence="1">Uncharacterized protein</fullName>
    </submittedName>
</protein>
<evidence type="ECO:0000313" key="1">
    <source>
        <dbReference type="EMBL" id="VFJ65909.1"/>
    </source>
</evidence>
<proteinExistence type="predicted"/>
<dbReference type="EMBL" id="CAADFD010000108">
    <property type="protein sequence ID" value="VFJ65909.1"/>
    <property type="molecule type" value="Genomic_DNA"/>
</dbReference>